<gene>
    <name evidence="11" type="ORF">GGR27_001986</name>
</gene>
<evidence type="ECO:0000256" key="2">
    <source>
        <dbReference type="ARBA" id="ARBA00022475"/>
    </source>
</evidence>
<feature type="transmembrane region" description="Helical" evidence="8">
    <location>
        <begin position="185"/>
        <end position="204"/>
    </location>
</feature>
<evidence type="ECO:0000256" key="3">
    <source>
        <dbReference type="ARBA" id="ARBA00022676"/>
    </source>
</evidence>
<keyword evidence="7 8" id="KW-0472">Membrane</keyword>
<keyword evidence="5 8" id="KW-0812">Transmembrane</keyword>
<comment type="caution">
    <text evidence="11">The sequence shown here is derived from an EMBL/GenBank/DDBJ whole genome shotgun (WGS) entry which is preliminary data.</text>
</comment>
<feature type="transmembrane region" description="Helical" evidence="8">
    <location>
        <begin position="96"/>
        <end position="116"/>
    </location>
</feature>
<feature type="transmembrane region" description="Helical" evidence="8">
    <location>
        <begin position="159"/>
        <end position="179"/>
    </location>
</feature>
<evidence type="ECO:0000256" key="4">
    <source>
        <dbReference type="ARBA" id="ARBA00022679"/>
    </source>
</evidence>
<keyword evidence="6 8" id="KW-1133">Transmembrane helix</keyword>
<keyword evidence="4" id="KW-0808">Transferase</keyword>
<evidence type="ECO:0000256" key="8">
    <source>
        <dbReference type="SAM" id="Phobius"/>
    </source>
</evidence>
<dbReference type="Proteomes" id="UP000770785">
    <property type="component" value="Unassembled WGS sequence"/>
</dbReference>
<protein>
    <recommendedName>
        <fullName evidence="10">Glycosyltransferase RgtA/B/C/D-like domain-containing protein</fullName>
    </recommendedName>
</protein>
<feature type="transmembrane region" description="Helical" evidence="8">
    <location>
        <begin position="285"/>
        <end position="302"/>
    </location>
</feature>
<dbReference type="InterPro" id="IPR038731">
    <property type="entry name" value="RgtA/B/C-like"/>
</dbReference>
<keyword evidence="9" id="KW-0732">Signal</keyword>
<feature type="domain" description="Glycosyltransferase RgtA/B/C/D-like" evidence="10">
    <location>
        <begin position="48"/>
        <end position="201"/>
    </location>
</feature>
<keyword evidence="12" id="KW-1185">Reference proteome</keyword>
<dbReference type="EMBL" id="JAATJH010000002">
    <property type="protein sequence ID" value="NJC26487.1"/>
    <property type="molecule type" value="Genomic_DNA"/>
</dbReference>
<evidence type="ECO:0000256" key="5">
    <source>
        <dbReference type="ARBA" id="ARBA00022692"/>
    </source>
</evidence>
<dbReference type="Pfam" id="PF13231">
    <property type="entry name" value="PMT_2"/>
    <property type="match status" value="1"/>
</dbReference>
<accession>A0ABX0XBA3</accession>
<dbReference type="RefSeq" id="WP_168037223.1">
    <property type="nucleotide sequence ID" value="NZ_JAATJH010000002.1"/>
</dbReference>
<sequence>MPTKSISPYWFLATWLLVNFVQAAASPLDPDETYYWMYASQLDWGYYDHPPAVALLISLGKDWLPGSLGLRFGHVLAAGLTMVGLWYLLERPRGKLLWLAAGLAFAQPLLNVYGFIATPDGPLLLFTVLYLLAYRRFLEAPSLANGAIWGLTMAGALYSKYHGVMLIFFSVLPHVFWLIRQPGAWVAALGGAALYFPHLYWQYTNDFPSFRYHLQGRNDAYELRFTVEYVLNQLGIFSPFLFWYYVKTFWQDNGRSDRFVVANRCLVAGFLGFFLCLTIKGHAEAHWTALVSIPLIYLTYRATRDRFPEWEKGIWRMAVVTIGILCVARLLLLAPREWLPFDKPFDHQPWTERLAAEADGLPVMVENSYRLSSLYNFYTGQPAWTMTNVDYRRNQYDLWYGDSLFHGREVLVMGQSNWRVPTGEPFRTAKGSMLLKRVKNFQVLKGIKLEVTGLSDTLATGTDVNIAATGFLPLNTGVRAVDFTTAQAPTIYATVYPSDNTRALHFVAQPRVPGMLEGEQTYLYRGPLKLPTNLPIGPAKIEFGLAYPGMPPLMGMSPTYEVVLEN</sequence>
<dbReference type="PANTHER" id="PTHR33908:SF11">
    <property type="entry name" value="MEMBRANE PROTEIN"/>
    <property type="match status" value="1"/>
</dbReference>
<comment type="subcellular location">
    <subcellularLocation>
        <location evidence="1">Cell membrane</location>
        <topology evidence="1">Multi-pass membrane protein</topology>
    </subcellularLocation>
</comment>
<proteinExistence type="predicted"/>
<evidence type="ECO:0000256" key="9">
    <source>
        <dbReference type="SAM" id="SignalP"/>
    </source>
</evidence>
<organism evidence="11 12">
    <name type="scientific">Neolewinella antarctica</name>
    <dbReference type="NCBI Taxonomy" id="442734"/>
    <lineage>
        <taxon>Bacteria</taxon>
        <taxon>Pseudomonadati</taxon>
        <taxon>Bacteroidota</taxon>
        <taxon>Saprospiria</taxon>
        <taxon>Saprospirales</taxon>
        <taxon>Lewinellaceae</taxon>
        <taxon>Neolewinella</taxon>
    </lineage>
</organism>
<feature type="transmembrane region" description="Helical" evidence="8">
    <location>
        <begin position="258"/>
        <end position="278"/>
    </location>
</feature>
<feature type="chain" id="PRO_5045263973" description="Glycosyltransferase RgtA/B/C/D-like domain-containing protein" evidence="9">
    <location>
        <begin position="24"/>
        <end position="566"/>
    </location>
</feature>
<dbReference type="PANTHER" id="PTHR33908">
    <property type="entry name" value="MANNOSYLTRANSFERASE YKCB-RELATED"/>
    <property type="match status" value="1"/>
</dbReference>
<evidence type="ECO:0000259" key="10">
    <source>
        <dbReference type="Pfam" id="PF13231"/>
    </source>
</evidence>
<evidence type="ECO:0000313" key="11">
    <source>
        <dbReference type="EMBL" id="NJC26487.1"/>
    </source>
</evidence>
<keyword evidence="3" id="KW-0328">Glycosyltransferase</keyword>
<name>A0ABX0XBA3_9BACT</name>
<feature type="signal peptide" evidence="9">
    <location>
        <begin position="1"/>
        <end position="23"/>
    </location>
</feature>
<evidence type="ECO:0000256" key="1">
    <source>
        <dbReference type="ARBA" id="ARBA00004651"/>
    </source>
</evidence>
<evidence type="ECO:0000313" key="12">
    <source>
        <dbReference type="Proteomes" id="UP000770785"/>
    </source>
</evidence>
<feature type="transmembrane region" description="Helical" evidence="8">
    <location>
        <begin position="314"/>
        <end position="334"/>
    </location>
</feature>
<evidence type="ECO:0000256" key="6">
    <source>
        <dbReference type="ARBA" id="ARBA00022989"/>
    </source>
</evidence>
<feature type="transmembrane region" description="Helical" evidence="8">
    <location>
        <begin position="68"/>
        <end position="89"/>
    </location>
</feature>
<feature type="transmembrane region" description="Helical" evidence="8">
    <location>
        <begin position="225"/>
        <end position="246"/>
    </location>
</feature>
<evidence type="ECO:0000256" key="7">
    <source>
        <dbReference type="ARBA" id="ARBA00023136"/>
    </source>
</evidence>
<dbReference type="InterPro" id="IPR050297">
    <property type="entry name" value="LipidA_mod_glycosyltrf_83"/>
</dbReference>
<keyword evidence="2" id="KW-1003">Cell membrane</keyword>
<reference evidence="11 12" key="1">
    <citation type="submission" date="2020-03" db="EMBL/GenBank/DDBJ databases">
        <title>Genomic Encyclopedia of Type Strains, Phase IV (KMG-IV): sequencing the most valuable type-strain genomes for metagenomic binning, comparative biology and taxonomic classification.</title>
        <authorList>
            <person name="Goeker M."/>
        </authorList>
    </citation>
    <scope>NUCLEOTIDE SEQUENCE [LARGE SCALE GENOMIC DNA]</scope>
    <source>
        <strain evidence="11 12">DSM 105096</strain>
    </source>
</reference>